<proteinExistence type="predicted"/>
<dbReference type="AlphaFoldDB" id="A0A6A5SKZ2"/>
<evidence type="ECO:0000256" key="7">
    <source>
        <dbReference type="ARBA" id="ARBA00023175"/>
    </source>
</evidence>
<evidence type="ECO:0000256" key="2">
    <source>
        <dbReference type="ARBA" id="ARBA00022490"/>
    </source>
</evidence>
<organism evidence="11 12">
    <name type="scientific">Clathrospora elynae</name>
    <dbReference type="NCBI Taxonomy" id="706981"/>
    <lineage>
        <taxon>Eukaryota</taxon>
        <taxon>Fungi</taxon>
        <taxon>Dikarya</taxon>
        <taxon>Ascomycota</taxon>
        <taxon>Pezizomycotina</taxon>
        <taxon>Dothideomycetes</taxon>
        <taxon>Pleosporomycetidae</taxon>
        <taxon>Pleosporales</taxon>
        <taxon>Diademaceae</taxon>
        <taxon>Clathrospora</taxon>
    </lineage>
</organism>
<dbReference type="CDD" id="cd23649">
    <property type="entry name" value="Khc_CBD_cc"/>
    <property type="match status" value="1"/>
</dbReference>
<evidence type="ECO:0000256" key="8">
    <source>
        <dbReference type="ARBA" id="ARBA00023212"/>
    </source>
</evidence>
<evidence type="ECO:0000313" key="11">
    <source>
        <dbReference type="EMBL" id="KAF1941315.1"/>
    </source>
</evidence>
<gene>
    <name evidence="11" type="ORF">EJ02DRAFT_348025</name>
</gene>
<keyword evidence="8" id="KW-0206">Cytoskeleton</keyword>
<feature type="region of interest" description="Disordered" evidence="10">
    <location>
        <begin position="127"/>
        <end position="146"/>
    </location>
</feature>
<evidence type="ECO:0000313" key="12">
    <source>
        <dbReference type="Proteomes" id="UP000800038"/>
    </source>
</evidence>
<evidence type="ECO:0000256" key="9">
    <source>
        <dbReference type="SAM" id="Coils"/>
    </source>
</evidence>
<feature type="region of interest" description="Disordered" evidence="10">
    <location>
        <begin position="79"/>
        <end position="110"/>
    </location>
</feature>
<evidence type="ECO:0000256" key="10">
    <source>
        <dbReference type="SAM" id="MobiDB-lite"/>
    </source>
</evidence>
<evidence type="ECO:0000256" key="3">
    <source>
        <dbReference type="ARBA" id="ARBA00022701"/>
    </source>
</evidence>
<name>A0A6A5SKZ2_9PLEO</name>
<protein>
    <submittedName>
        <fullName evidence="11">Uncharacterized protein</fullName>
    </submittedName>
</protein>
<keyword evidence="12" id="KW-1185">Reference proteome</keyword>
<evidence type="ECO:0000256" key="5">
    <source>
        <dbReference type="ARBA" id="ARBA00022840"/>
    </source>
</evidence>
<comment type="subcellular location">
    <subcellularLocation>
        <location evidence="1">Cytoplasm</location>
        <location evidence="1">Cytoskeleton</location>
    </subcellularLocation>
</comment>
<evidence type="ECO:0000256" key="1">
    <source>
        <dbReference type="ARBA" id="ARBA00004245"/>
    </source>
</evidence>
<sequence>MFLERNLEQLTVVQRQLVEQNSSLKKEVAIAERKLIARNERIQSLESLLQDSQEKLTAANHRFESQLTAVKERLEAAKAGSTRGLGSPHAGASFAGGVGSRIAKPLRGGGPVQEGAVLPIIGNLQKQDGDGEAGKAKRTSWFFKER</sequence>
<evidence type="ECO:0000256" key="6">
    <source>
        <dbReference type="ARBA" id="ARBA00023054"/>
    </source>
</evidence>
<dbReference type="OrthoDB" id="3176171at2759"/>
<evidence type="ECO:0000256" key="4">
    <source>
        <dbReference type="ARBA" id="ARBA00022741"/>
    </source>
</evidence>
<keyword evidence="4" id="KW-0547">Nucleotide-binding</keyword>
<feature type="coiled-coil region" evidence="9">
    <location>
        <begin position="7"/>
        <end position="62"/>
    </location>
</feature>
<accession>A0A6A5SKZ2</accession>
<keyword evidence="5" id="KW-0067">ATP-binding</keyword>
<reference evidence="11" key="1">
    <citation type="journal article" date="2020" name="Stud. Mycol.">
        <title>101 Dothideomycetes genomes: a test case for predicting lifestyles and emergence of pathogens.</title>
        <authorList>
            <person name="Haridas S."/>
            <person name="Albert R."/>
            <person name="Binder M."/>
            <person name="Bloem J."/>
            <person name="Labutti K."/>
            <person name="Salamov A."/>
            <person name="Andreopoulos B."/>
            <person name="Baker S."/>
            <person name="Barry K."/>
            <person name="Bills G."/>
            <person name="Bluhm B."/>
            <person name="Cannon C."/>
            <person name="Castanera R."/>
            <person name="Culley D."/>
            <person name="Daum C."/>
            <person name="Ezra D."/>
            <person name="Gonzalez J."/>
            <person name="Henrissat B."/>
            <person name="Kuo A."/>
            <person name="Liang C."/>
            <person name="Lipzen A."/>
            <person name="Lutzoni F."/>
            <person name="Magnuson J."/>
            <person name="Mondo S."/>
            <person name="Nolan M."/>
            <person name="Ohm R."/>
            <person name="Pangilinan J."/>
            <person name="Park H.-J."/>
            <person name="Ramirez L."/>
            <person name="Alfaro M."/>
            <person name="Sun H."/>
            <person name="Tritt A."/>
            <person name="Yoshinaga Y."/>
            <person name="Zwiers L.-H."/>
            <person name="Turgeon B."/>
            <person name="Goodwin S."/>
            <person name="Spatafora J."/>
            <person name="Crous P."/>
            <person name="Grigoriev I."/>
        </authorList>
    </citation>
    <scope>NUCLEOTIDE SEQUENCE</scope>
    <source>
        <strain evidence="11">CBS 161.51</strain>
    </source>
</reference>
<dbReference type="InterPro" id="IPR059182">
    <property type="entry name" value="Khc_C"/>
</dbReference>
<dbReference type="EMBL" id="ML976049">
    <property type="protein sequence ID" value="KAF1941315.1"/>
    <property type="molecule type" value="Genomic_DNA"/>
</dbReference>
<keyword evidence="7" id="KW-0505">Motor protein</keyword>
<keyword evidence="3" id="KW-0493">Microtubule</keyword>
<keyword evidence="6 9" id="KW-0175">Coiled coil</keyword>
<dbReference type="Proteomes" id="UP000800038">
    <property type="component" value="Unassembled WGS sequence"/>
</dbReference>
<keyword evidence="2" id="KW-0963">Cytoplasm</keyword>